<proteinExistence type="predicted"/>
<dbReference type="EMBL" id="MU855365">
    <property type="protein sequence ID" value="KAK3905260.1"/>
    <property type="molecule type" value="Genomic_DNA"/>
</dbReference>
<dbReference type="Proteomes" id="UP001303889">
    <property type="component" value="Unassembled WGS sequence"/>
</dbReference>
<evidence type="ECO:0000256" key="1">
    <source>
        <dbReference type="SAM" id="MobiDB-lite"/>
    </source>
</evidence>
<feature type="compositionally biased region" description="Basic residues" evidence="1">
    <location>
        <begin position="185"/>
        <end position="194"/>
    </location>
</feature>
<feature type="compositionally biased region" description="Basic and acidic residues" evidence="1">
    <location>
        <begin position="229"/>
        <end position="238"/>
    </location>
</feature>
<evidence type="ECO:0000313" key="3">
    <source>
        <dbReference type="Proteomes" id="UP001303889"/>
    </source>
</evidence>
<reference evidence="2" key="2">
    <citation type="submission" date="2023-05" db="EMBL/GenBank/DDBJ databases">
        <authorList>
            <consortium name="Lawrence Berkeley National Laboratory"/>
            <person name="Steindorff A."/>
            <person name="Hensen N."/>
            <person name="Bonometti L."/>
            <person name="Westerberg I."/>
            <person name="Brannstrom I.O."/>
            <person name="Guillou S."/>
            <person name="Cros-Aarteil S."/>
            <person name="Calhoun S."/>
            <person name="Haridas S."/>
            <person name="Kuo A."/>
            <person name="Mondo S."/>
            <person name="Pangilinan J."/>
            <person name="Riley R."/>
            <person name="Labutti K."/>
            <person name="Andreopoulos B."/>
            <person name="Lipzen A."/>
            <person name="Chen C."/>
            <person name="Yanf M."/>
            <person name="Daum C."/>
            <person name="Ng V."/>
            <person name="Clum A."/>
            <person name="Ohm R."/>
            <person name="Martin F."/>
            <person name="Silar P."/>
            <person name="Natvig D."/>
            <person name="Lalanne C."/>
            <person name="Gautier V."/>
            <person name="Ament-Velasquez S.L."/>
            <person name="Kruys A."/>
            <person name="Hutchinson M.I."/>
            <person name="Powell A.J."/>
            <person name="Barry K."/>
            <person name="Miller A.N."/>
            <person name="Grigoriev I.V."/>
            <person name="Debuchy R."/>
            <person name="Gladieux P."/>
            <person name="Thoren M.H."/>
            <person name="Johannesson H."/>
        </authorList>
    </citation>
    <scope>NUCLEOTIDE SEQUENCE</scope>
    <source>
        <strain evidence="2">CBS 103.79</strain>
    </source>
</reference>
<dbReference type="AlphaFoldDB" id="A0AAN6MQI9"/>
<gene>
    <name evidence="2" type="ORF">C8A05DRAFT_12930</name>
</gene>
<evidence type="ECO:0000313" key="2">
    <source>
        <dbReference type="EMBL" id="KAK3905260.1"/>
    </source>
</evidence>
<organism evidence="2 3">
    <name type="scientific">Staphylotrichum tortipilum</name>
    <dbReference type="NCBI Taxonomy" id="2831512"/>
    <lineage>
        <taxon>Eukaryota</taxon>
        <taxon>Fungi</taxon>
        <taxon>Dikarya</taxon>
        <taxon>Ascomycota</taxon>
        <taxon>Pezizomycotina</taxon>
        <taxon>Sordariomycetes</taxon>
        <taxon>Sordariomycetidae</taxon>
        <taxon>Sordariales</taxon>
        <taxon>Chaetomiaceae</taxon>
        <taxon>Staphylotrichum</taxon>
    </lineage>
</organism>
<reference evidence="2" key="1">
    <citation type="journal article" date="2023" name="Mol. Phylogenet. Evol.">
        <title>Genome-scale phylogeny and comparative genomics of the fungal order Sordariales.</title>
        <authorList>
            <person name="Hensen N."/>
            <person name="Bonometti L."/>
            <person name="Westerberg I."/>
            <person name="Brannstrom I.O."/>
            <person name="Guillou S."/>
            <person name="Cros-Aarteil S."/>
            <person name="Calhoun S."/>
            <person name="Haridas S."/>
            <person name="Kuo A."/>
            <person name="Mondo S."/>
            <person name="Pangilinan J."/>
            <person name="Riley R."/>
            <person name="LaButti K."/>
            <person name="Andreopoulos B."/>
            <person name="Lipzen A."/>
            <person name="Chen C."/>
            <person name="Yan M."/>
            <person name="Daum C."/>
            <person name="Ng V."/>
            <person name="Clum A."/>
            <person name="Steindorff A."/>
            <person name="Ohm R.A."/>
            <person name="Martin F."/>
            <person name="Silar P."/>
            <person name="Natvig D.O."/>
            <person name="Lalanne C."/>
            <person name="Gautier V."/>
            <person name="Ament-Velasquez S.L."/>
            <person name="Kruys A."/>
            <person name="Hutchinson M.I."/>
            <person name="Powell A.J."/>
            <person name="Barry K."/>
            <person name="Miller A.N."/>
            <person name="Grigoriev I.V."/>
            <person name="Debuchy R."/>
            <person name="Gladieux P."/>
            <person name="Hiltunen Thoren M."/>
            <person name="Johannesson H."/>
        </authorList>
    </citation>
    <scope>NUCLEOTIDE SEQUENCE</scope>
    <source>
        <strain evidence="2">CBS 103.79</strain>
    </source>
</reference>
<comment type="caution">
    <text evidence="2">The sequence shown here is derived from an EMBL/GenBank/DDBJ whole genome shotgun (WGS) entry which is preliminary data.</text>
</comment>
<sequence length="314" mass="35829">MGDTTEAAVARKTCPKCRAEQDIDQFYDARGNGKIVINCLSCRNKQKLHVDASRASTRAYHAITRGENHAPPLAPESGPRRNLTHSVLAAMFRERGRVATDTSEMAAARDQRLAIQRRHRVERRHGEQPSQTPPLSGLLRRQQLRNAEDEAPMISQGNLLPVQVPEEDLEGDADGFQHIPPQIPRRGRPPKRRSPSPSLPRSRGRPRGRPRLARNPVGRPRKQSLPEENPLREFDEPGPRFTGNDQEAPLSAEDTTIKREFDEALAAEEMQRCLRCKERWFDVKLMLDGVCKRCHDKDDKKRQDEPFFLRREQA</sequence>
<feature type="compositionally biased region" description="Basic residues" evidence="1">
    <location>
        <begin position="202"/>
        <end position="212"/>
    </location>
</feature>
<accession>A0AAN6MQI9</accession>
<feature type="region of interest" description="Disordered" evidence="1">
    <location>
        <begin position="170"/>
        <end position="253"/>
    </location>
</feature>
<name>A0AAN6MQI9_9PEZI</name>
<keyword evidence="3" id="KW-1185">Reference proteome</keyword>
<feature type="region of interest" description="Disordered" evidence="1">
    <location>
        <begin position="119"/>
        <end position="138"/>
    </location>
</feature>
<protein>
    <submittedName>
        <fullName evidence="2">Uncharacterized protein</fullName>
    </submittedName>
</protein>